<name>A0ABP7ZFK2_9MICO</name>
<dbReference type="Proteomes" id="UP001415169">
    <property type="component" value="Unassembled WGS sequence"/>
</dbReference>
<proteinExistence type="predicted"/>
<reference evidence="3" key="1">
    <citation type="journal article" date="2014" name="Int. J. Syst. Evol. Microbiol.">
        <title>Complete genome of a new Firmicutes species belonging to the dominant human colonic microbiota ('Ruminococcus bicirculans') reveals two chromosomes and a selective capacity to utilize plant glucans.</title>
        <authorList>
            <consortium name="NISC Comparative Sequencing Program"/>
            <person name="Wegmann U."/>
            <person name="Louis P."/>
            <person name="Goesmann A."/>
            <person name="Henrissat B."/>
            <person name="Duncan S.H."/>
            <person name="Flint H.J."/>
        </authorList>
    </citation>
    <scope>NUCLEOTIDE SEQUENCE</scope>
    <source>
        <strain evidence="3">JCM 17590</strain>
    </source>
</reference>
<gene>
    <name evidence="3" type="ORF">GCM10022286_05960</name>
</gene>
<keyword evidence="1" id="KW-0238">DNA-binding</keyword>
<reference evidence="3" key="2">
    <citation type="submission" date="2023-12" db="EMBL/GenBank/DDBJ databases">
        <authorList>
            <person name="Sun Q."/>
            <person name="Inoue M."/>
        </authorList>
    </citation>
    <scope>NUCLEOTIDE SEQUENCE</scope>
    <source>
        <strain evidence="3">JCM 17590</strain>
    </source>
</reference>
<evidence type="ECO:0000259" key="2">
    <source>
        <dbReference type="PROSITE" id="PS50943"/>
    </source>
</evidence>
<dbReference type="SUPFAM" id="SSF47413">
    <property type="entry name" value="lambda repressor-like DNA-binding domains"/>
    <property type="match status" value="1"/>
</dbReference>
<dbReference type="InterPro" id="IPR050807">
    <property type="entry name" value="TransReg_Diox_bact_type"/>
</dbReference>
<dbReference type="InterPro" id="IPR001387">
    <property type="entry name" value="Cro/C1-type_HTH"/>
</dbReference>
<comment type="caution">
    <text evidence="3">The sequence shown here is derived from an EMBL/GenBank/DDBJ whole genome shotgun (WGS) entry which is preliminary data.</text>
</comment>
<dbReference type="RefSeq" id="WP_344790246.1">
    <property type="nucleotide sequence ID" value="NZ_BAABBV010000001.1"/>
</dbReference>
<dbReference type="Gene3D" id="1.10.260.40">
    <property type="entry name" value="lambda repressor-like DNA-binding domains"/>
    <property type="match status" value="1"/>
</dbReference>
<dbReference type="PANTHER" id="PTHR46797:SF1">
    <property type="entry name" value="METHYLPHOSPHONATE SYNTHASE"/>
    <property type="match status" value="1"/>
</dbReference>
<accession>A0ABP7ZFK2</accession>
<dbReference type="CDD" id="cd00093">
    <property type="entry name" value="HTH_XRE"/>
    <property type="match status" value="1"/>
</dbReference>
<dbReference type="InterPro" id="IPR010982">
    <property type="entry name" value="Lambda_DNA-bd_dom_sf"/>
</dbReference>
<organism evidence="3 4">
    <name type="scientific">Gryllotalpicola daejeonensis</name>
    <dbReference type="NCBI Taxonomy" id="993087"/>
    <lineage>
        <taxon>Bacteria</taxon>
        <taxon>Bacillati</taxon>
        <taxon>Actinomycetota</taxon>
        <taxon>Actinomycetes</taxon>
        <taxon>Micrococcales</taxon>
        <taxon>Microbacteriaceae</taxon>
        <taxon>Gryllotalpicola</taxon>
    </lineage>
</organism>
<evidence type="ECO:0000256" key="1">
    <source>
        <dbReference type="ARBA" id="ARBA00023125"/>
    </source>
</evidence>
<dbReference type="PROSITE" id="PS50943">
    <property type="entry name" value="HTH_CROC1"/>
    <property type="match status" value="1"/>
</dbReference>
<sequence>MPEQPQPFTPRTRPARQPLWRHLVGAHLRRLRHDRDETLTETARRAGVSTQYLSEIERGTKEPSSEVIAAVAEALDVTLLDLTVAVAEGLRETQASVPAQAPRGAALFALAA</sequence>
<dbReference type="Pfam" id="PF13560">
    <property type="entry name" value="HTH_31"/>
    <property type="match status" value="1"/>
</dbReference>
<evidence type="ECO:0000313" key="4">
    <source>
        <dbReference type="Proteomes" id="UP001415169"/>
    </source>
</evidence>
<dbReference type="SMART" id="SM00530">
    <property type="entry name" value="HTH_XRE"/>
    <property type="match status" value="1"/>
</dbReference>
<dbReference type="EMBL" id="BAABBV010000001">
    <property type="protein sequence ID" value="GAA4156079.1"/>
    <property type="molecule type" value="Genomic_DNA"/>
</dbReference>
<evidence type="ECO:0000313" key="3">
    <source>
        <dbReference type="EMBL" id="GAA4156079.1"/>
    </source>
</evidence>
<feature type="domain" description="HTH cro/C1-type" evidence="2">
    <location>
        <begin position="28"/>
        <end position="82"/>
    </location>
</feature>
<keyword evidence="4" id="KW-1185">Reference proteome</keyword>
<protein>
    <recommendedName>
        <fullName evidence="2">HTH cro/C1-type domain-containing protein</fullName>
    </recommendedName>
</protein>
<dbReference type="PANTHER" id="PTHR46797">
    <property type="entry name" value="HTH-TYPE TRANSCRIPTIONAL REGULATOR"/>
    <property type="match status" value="1"/>
</dbReference>